<dbReference type="Proteomes" id="UP000008837">
    <property type="component" value="Unassembled WGS sequence"/>
</dbReference>
<dbReference type="GO" id="GO:0035091">
    <property type="term" value="F:phosphatidylinositol binding"/>
    <property type="evidence" value="ECO:0007669"/>
    <property type="project" value="TreeGrafter"/>
</dbReference>
<evidence type="ECO:0000313" key="4">
    <source>
        <dbReference type="Proteomes" id="UP000008837"/>
    </source>
</evidence>
<evidence type="ECO:0000259" key="2">
    <source>
        <dbReference type="Pfam" id="PF04366"/>
    </source>
</evidence>
<protein>
    <recommendedName>
        <fullName evidence="2">Ysc84 actin-binding domain-containing protein</fullName>
    </recommendedName>
</protein>
<reference evidence="3 4" key="1">
    <citation type="journal article" date="2007" name="Proc. Natl. Acad. Sci. U.S.A.">
        <title>Dandruff-associated Malassezia genomes reveal convergent and divergent virulence traits shared with plant and human fungal pathogens.</title>
        <authorList>
            <person name="Xu J."/>
            <person name="Saunders C.W."/>
            <person name="Hu P."/>
            <person name="Grant R.A."/>
            <person name="Boekhout T."/>
            <person name="Kuramae E.E."/>
            <person name="Kronstad J.W."/>
            <person name="Deangelis Y.M."/>
            <person name="Reeder N.L."/>
            <person name="Johnstone K.R."/>
            <person name="Leland M."/>
            <person name="Fieno A.M."/>
            <person name="Begley W.M."/>
            <person name="Sun Y."/>
            <person name="Lacey M.P."/>
            <person name="Chaudhary T."/>
            <person name="Keough T."/>
            <person name="Chu L."/>
            <person name="Sears R."/>
            <person name="Yuan B."/>
            <person name="Dawson T.L.Jr."/>
        </authorList>
    </citation>
    <scope>NUCLEOTIDE SEQUENCE [LARGE SCALE GENOMIC DNA]</scope>
    <source>
        <strain evidence="4">ATCC MYA-4612 / CBS 7966</strain>
    </source>
</reference>
<dbReference type="Pfam" id="PF04366">
    <property type="entry name" value="Ysc84"/>
    <property type="match status" value="1"/>
</dbReference>
<gene>
    <name evidence="3" type="ORF">MGL_3380</name>
</gene>
<dbReference type="OrthoDB" id="10255128at2759"/>
<feature type="domain" description="Ysc84 actin-binding" evidence="2">
    <location>
        <begin position="157"/>
        <end position="282"/>
    </location>
</feature>
<feature type="compositionally biased region" description="Low complexity" evidence="1">
    <location>
        <begin position="323"/>
        <end position="341"/>
    </location>
</feature>
<dbReference type="PANTHER" id="PTHR15629:SF8">
    <property type="entry name" value="DUF500 DOMAIN PROTEIN (AFU_ORTHOLOGUE AFUA_5G07310)"/>
    <property type="match status" value="1"/>
</dbReference>
<dbReference type="EMBL" id="AAYY01000013">
    <property type="protein sequence ID" value="EDP42131.1"/>
    <property type="molecule type" value="Genomic_DNA"/>
</dbReference>
<dbReference type="PANTHER" id="PTHR15629">
    <property type="entry name" value="SH3YL1 PROTEIN"/>
    <property type="match status" value="1"/>
</dbReference>
<evidence type="ECO:0000256" key="1">
    <source>
        <dbReference type="SAM" id="MobiDB-lite"/>
    </source>
</evidence>
<dbReference type="InterPro" id="IPR051702">
    <property type="entry name" value="SH3_domain_YSC84-like"/>
</dbReference>
<dbReference type="KEGG" id="mgl:MGL_3380"/>
<feature type="compositionally biased region" description="Pro residues" evidence="1">
    <location>
        <begin position="353"/>
        <end position="367"/>
    </location>
</feature>
<proteinExistence type="predicted"/>
<evidence type="ECO:0000313" key="3">
    <source>
        <dbReference type="EMBL" id="EDP42131.1"/>
    </source>
</evidence>
<dbReference type="InParanoid" id="A8Q901"/>
<organism evidence="3 4">
    <name type="scientific">Malassezia globosa (strain ATCC MYA-4612 / CBS 7966)</name>
    <name type="common">Dandruff-associated fungus</name>
    <dbReference type="NCBI Taxonomy" id="425265"/>
    <lineage>
        <taxon>Eukaryota</taxon>
        <taxon>Fungi</taxon>
        <taxon>Dikarya</taxon>
        <taxon>Basidiomycota</taxon>
        <taxon>Ustilaginomycotina</taxon>
        <taxon>Malasseziomycetes</taxon>
        <taxon>Malasseziales</taxon>
        <taxon>Malasseziaceae</taxon>
        <taxon>Malassezia</taxon>
    </lineage>
</organism>
<dbReference type="RefSeq" id="XP_001729345.1">
    <property type="nucleotide sequence ID" value="XM_001729293.1"/>
</dbReference>
<accession>A8Q901</accession>
<name>A8Q901_MALGO</name>
<dbReference type="GeneID" id="5853652"/>
<dbReference type="VEuPathDB" id="FungiDB:MGL_3380"/>
<feature type="region of interest" description="Disordered" evidence="1">
    <location>
        <begin position="322"/>
        <end position="423"/>
    </location>
</feature>
<sequence length="423" mass="44699">MSSSSSSSWDNWKEKAYSTAKKVETSAWRTFDPIGHWTNRQLGRFGLEAFYPTALEGEIDKCARIVSTFSQGGAEVKEGDAPNTPYKDGQVTDEYAHRKTQKVLYNIPPNVLRGAKGVAIFTVFRSGLVWSGAGGSGIVLSRDENGDWGCPSGILVHTVGWGLVIGVDVYDVVLVLRTQEAVDAFKRPKVSVGGELSLAAGPVGNGAIVDSGIEASPCLSYVKSKGFYAGAQLDGSIFLTRSDENSRFYNYPDIPIDTILDNKLPKHQIPHTCMPIWQALYQAEDRPEYMGTSAIPTGPSPGSYEATDEDIAALKRNEEAFRTSGASTASSAGADSTPGASGPVGGAGNRTAVPPPSNAPILPPPRRVPGASSKAAEARQAKEAEARAEAQNNASSTSGLPPPSYDASQAATYQSGPALSRLP</sequence>
<dbReference type="InterPro" id="IPR007461">
    <property type="entry name" value="Ysc84_actin-binding"/>
</dbReference>
<comment type="caution">
    <text evidence="3">The sequence shown here is derived from an EMBL/GenBank/DDBJ whole genome shotgun (WGS) entry which is preliminary data.</text>
</comment>
<feature type="compositionally biased region" description="Polar residues" evidence="1">
    <location>
        <begin position="406"/>
        <end position="417"/>
    </location>
</feature>
<dbReference type="AlphaFoldDB" id="A8Q901"/>
<keyword evidence="4" id="KW-1185">Reference proteome</keyword>
<feature type="compositionally biased region" description="Basic and acidic residues" evidence="1">
    <location>
        <begin position="376"/>
        <end position="388"/>
    </location>
</feature>
<dbReference type="CDD" id="cd11524">
    <property type="entry name" value="SYLF"/>
    <property type="match status" value="1"/>
</dbReference>
<dbReference type="OMA" id="YQPGPQY"/>